<keyword evidence="2" id="KW-0808">Transferase</keyword>
<sequence>MRVGVLTFANTNNYGAELQAYALRQTIERLGHDAELVDYRNPQVSSRETPRLPTPAELVRAPKGAVSRALKHAPLSQRHRAFERFRAARQKTGPLVTSQRELAERYDALVVGSDQVWNPTITGADETYLLPEVDPRRTAKVAYAASFGYSTVPPTWARSCMRALPSFRAIGVREDEGAQIVRALTGRRAEVILDPTLLLDSRDWEKVTAPRIYEEPYVFTYVVQERALTLSLAREAARRLGARLVRVECYRPLPTMRCLDASGASIEEFLSLVRHAELVVTSSFHGLALSLALGTEARFVLSSDANNKNSRIATLARVAGVEDHDALGASLASTDWDRVRERLGEARGRSLAFLREALGAGAP</sequence>
<evidence type="ECO:0000259" key="1">
    <source>
        <dbReference type="Pfam" id="PF04230"/>
    </source>
</evidence>
<name>A0A9D2EXV5_9ACTN</name>
<dbReference type="AlphaFoldDB" id="A0A9D2EXV5"/>
<protein>
    <submittedName>
        <fullName evidence="2">Polysaccharide pyruvyl transferase family protein</fullName>
    </submittedName>
</protein>
<dbReference type="InterPro" id="IPR007345">
    <property type="entry name" value="Polysacch_pyruvyl_Trfase"/>
</dbReference>
<dbReference type="Pfam" id="PF04230">
    <property type="entry name" value="PS_pyruv_trans"/>
    <property type="match status" value="1"/>
</dbReference>
<dbReference type="Proteomes" id="UP000824062">
    <property type="component" value="Unassembled WGS sequence"/>
</dbReference>
<dbReference type="GO" id="GO:0016740">
    <property type="term" value="F:transferase activity"/>
    <property type="evidence" value="ECO:0007669"/>
    <property type="project" value="UniProtKB-KW"/>
</dbReference>
<feature type="domain" description="Polysaccharide pyruvyl transferase" evidence="1">
    <location>
        <begin position="13"/>
        <end position="300"/>
    </location>
</feature>
<evidence type="ECO:0000313" key="3">
    <source>
        <dbReference type="Proteomes" id="UP000824062"/>
    </source>
</evidence>
<reference evidence="2" key="2">
    <citation type="submission" date="2021-04" db="EMBL/GenBank/DDBJ databases">
        <authorList>
            <person name="Gilroy R."/>
        </authorList>
    </citation>
    <scope>NUCLEOTIDE SEQUENCE</scope>
    <source>
        <strain evidence="2">ChiHjej12B11-14209</strain>
    </source>
</reference>
<reference evidence="2" key="1">
    <citation type="journal article" date="2021" name="PeerJ">
        <title>Extensive microbial diversity within the chicken gut microbiome revealed by metagenomics and culture.</title>
        <authorList>
            <person name="Gilroy R."/>
            <person name="Ravi A."/>
            <person name="Getino M."/>
            <person name="Pursley I."/>
            <person name="Horton D.L."/>
            <person name="Alikhan N.F."/>
            <person name="Baker D."/>
            <person name="Gharbi K."/>
            <person name="Hall N."/>
            <person name="Watson M."/>
            <person name="Adriaenssens E.M."/>
            <person name="Foster-Nyarko E."/>
            <person name="Jarju S."/>
            <person name="Secka A."/>
            <person name="Antonio M."/>
            <person name="Oren A."/>
            <person name="Chaudhuri R.R."/>
            <person name="La Ragione R."/>
            <person name="Hildebrand F."/>
            <person name="Pallen M.J."/>
        </authorList>
    </citation>
    <scope>NUCLEOTIDE SEQUENCE</scope>
    <source>
        <strain evidence="2">ChiHjej12B11-14209</strain>
    </source>
</reference>
<dbReference type="EMBL" id="DXBM01000026">
    <property type="protein sequence ID" value="HIZ45904.1"/>
    <property type="molecule type" value="Genomic_DNA"/>
</dbReference>
<gene>
    <name evidence="2" type="ORF">IAA19_02660</name>
</gene>
<accession>A0A9D2EXV5</accession>
<proteinExistence type="predicted"/>
<organism evidence="2 3">
    <name type="scientific">Candidatus Olsenella pullistercoris</name>
    <dbReference type="NCBI Taxonomy" id="2838712"/>
    <lineage>
        <taxon>Bacteria</taxon>
        <taxon>Bacillati</taxon>
        <taxon>Actinomycetota</taxon>
        <taxon>Coriobacteriia</taxon>
        <taxon>Coriobacteriales</taxon>
        <taxon>Atopobiaceae</taxon>
        <taxon>Olsenella</taxon>
    </lineage>
</organism>
<comment type="caution">
    <text evidence="2">The sequence shown here is derived from an EMBL/GenBank/DDBJ whole genome shotgun (WGS) entry which is preliminary data.</text>
</comment>
<evidence type="ECO:0000313" key="2">
    <source>
        <dbReference type="EMBL" id="HIZ45904.1"/>
    </source>
</evidence>